<accession>A0A7C8UZA1</accession>
<feature type="signal peptide" evidence="1">
    <location>
        <begin position="1"/>
        <end position="23"/>
    </location>
</feature>
<proteinExistence type="predicted"/>
<name>A0A7C8UZA1_ORBOL</name>
<dbReference type="PROSITE" id="PS51257">
    <property type="entry name" value="PROKAR_LIPOPROTEIN"/>
    <property type="match status" value="1"/>
</dbReference>
<protein>
    <submittedName>
        <fullName evidence="2">Uncharacterized protein</fullName>
    </submittedName>
</protein>
<keyword evidence="1" id="KW-0732">Signal</keyword>
<reference evidence="2 3" key="1">
    <citation type="submission" date="2019-06" db="EMBL/GenBank/DDBJ databases">
        <authorList>
            <person name="Palmer J.M."/>
        </authorList>
    </citation>
    <scope>NUCLEOTIDE SEQUENCE [LARGE SCALE GENOMIC DNA]</scope>
    <source>
        <strain evidence="2 3">TWF191</strain>
    </source>
</reference>
<evidence type="ECO:0000313" key="2">
    <source>
        <dbReference type="EMBL" id="KAF3228217.1"/>
    </source>
</evidence>
<comment type="caution">
    <text evidence="2">The sequence shown here is derived from an EMBL/GenBank/DDBJ whole genome shotgun (WGS) entry which is preliminary data.</text>
</comment>
<gene>
    <name evidence="2" type="ORF">TWF191_002721</name>
</gene>
<dbReference type="EMBL" id="WIPF01000016">
    <property type="protein sequence ID" value="KAF3228217.1"/>
    <property type="molecule type" value="Genomic_DNA"/>
</dbReference>
<evidence type="ECO:0000256" key="1">
    <source>
        <dbReference type="SAM" id="SignalP"/>
    </source>
</evidence>
<organism evidence="2 3">
    <name type="scientific">Orbilia oligospora</name>
    <name type="common">Nematode-trapping fungus</name>
    <name type="synonym">Arthrobotrys oligospora</name>
    <dbReference type="NCBI Taxonomy" id="2813651"/>
    <lineage>
        <taxon>Eukaryota</taxon>
        <taxon>Fungi</taxon>
        <taxon>Dikarya</taxon>
        <taxon>Ascomycota</taxon>
        <taxon>Pezizomycotina</taxon>
        <taxon>Orbiliomycetes</taxon>
        <taxon>Orbiliales</taxon>
        <taxon>Orbiliaceae</taxon>
        <taxon>Orbilia</taxon>
    </lineage>
</organism>
<evidence type="ECO:0000313" key="3">
    <source>
        <dbReference type="Proteomes" id="UP000483672"/>
    </source>
</evidence>
<dbReference type="AlphaFoldDB" id="A0A7C8UZA1"/>
<sequence length="572" mass="59249">MAPRLSKVPLFLAALLSCQETLAQIVTETSFVTINDVTTFYTCAQSGLPLCGNVVWSAASTESTDTTPTGTDTGTQQVTVTETETEGGTTDTVTSIDVSTEVESVTETITQFTSSSVSATASTVPTLVAGDPVNLSLTDANGNALLLVVDSTGVVRFVSPTSADAANAQQVFADDQGVFHLVSDPNRVIYFGIPSTGRRSRIMRRQDAAIDPTIMAMLAAYQSSLGPNDAIASWKVDASGGLVCTSADGTVVELYLDPVTGTTVPVPSGDTPPAGLLKASAVAKSVTTTQPVTGAPLSSFTFSFASSGTTSSSSAKVVKAQRKKRQSPTTPAALTTYSAAALTSACQGFIGSTWSPVTTIIESTPATTVVTSVNYQYSFTTTLPTYTSTSFTSTYTSWTSTLAIAAAQTANVKIATGTGANIQYLVLDVAGVASAKYPLKLGAVGDATVFSIDNYGRISTSYTPSGGSATDYFLLDPTAGTPGAGKAMLAIAGSTSTSGYWLSFYFFGATHQLVIDPQRNNPATANDPKTGEHLFLMCTYSPTTYKQLAFGVSTNTNTGGTDCTETTFYLTT</sequence>
<feature type="chain" id="PRO_5029019109" evidence="1">
    <location>
        <begin position="24"/>
        <end position="572"/>
    </location>
</feature>
<dbReference type="Proteomes" id="UP000483672">
    <property type="component" value="Unassembled WGS sequence"/>
</dbReference>